<dbReference type="Proteomes" id="UP000231094">
    <property type="component" value="Unassembled WGS sequence"/>
</dbReference>
<protein>
    <recommendedName>
        <fullName evidence="1">EcoEI R protein C-terminal domain-containing protein</fullName>
    </recommendedName>
</protein>
<dbReference type="InterPro" id="IPR013670">
    <property type="entry name" value="EcoEI_R_C_dom"/>
</dbReference>
<dbReference type="RefSeq" id="WP_157784921.1">
    <property type="nucleotide sequence ID" value="NZ_MEIV01000007.1"/>
</dbReference>
<organism evidence="2 3">
    <name type="scientific">Snodgrassella alvi</name>
    <dbReference type="NCBI Taxonomy" id="1196083"/>
    <lineage>
        <taxon>Bacteria</taxon>
        <taxon>Pseudomonadati</taxon>
        <taxon>Pseudomonadota</taxon>
        <taxon>Betaproteobacteria</taxon>
        <taxon>Neisseriales</taxon>
        <taxon>Neisseriaceae</taxon>
        <taxon>Snodgrassella</taxon>
    </lineage>
</organism>
<accession>A0A2N9Y7E6</accession>
<dbReference type="GO" id="GO:0003824">
    <property type="term" value="F:catalytic activity"/>
    <property type="evidence" value="ECO:0007669"/>
    <property type="project" value="InterPro"/>
</dbReference>
<dbReference type="Pfam" id="PF08463">
    <property type="entry name" value="EcoEI_R_C"/>
    <property type="match status" value="1"/>
</dbReference>
<reference evidence="2 3" key="1">
    <citation type="journal article" date="2017" name="MBio">
        <title>Type VI secretion-mediated competition in the bee gut microbiome.</title>
        <authorList>
            <person name="Steele M.I."/>
            <person name="Kwong W.K."/>
            <person name="Powell J.E."/>
            <person name="Whiteley M."/>
            <person name="Moran N.A."/>
        </authorList>
    </citation>
    <scope>NUCLEOTIDE SEQUENCE [LARGE SCALE GENOMIC DNA]</scope>
    <source>
        <strain evidence="2 3">PEB0171</strain>
    </source>
</reference>
<proteinExistence type="predicted"/>
<feature type="domain" description="EcoEI R protein C-terminal" evidence="1">
    <location>
        <begin position="99"/>
        <end position="246"/>
    </location>
</feature>
<evidence type="ECO:0000313" key="2">
    <source>
        <dbReference type="EMBL" id="PIT65167.1"/>
    </source>
</evidence>
<dbReference type="GO" id="GO:0003677">
    <property type="term" value="F:DNA binding"/>
    <property type="evidence" value="ECO:0007669"/>
    <property type="project" value="InterPro"/>
</dbReference>
<dbReference type="GO" id="GO:0006304">
    <property type="term" value="P:DNA modification"/>
    <property type="evidence" value="ECO:0007669"/>
    <property type="project" value="InterPro"/>
</dbReference>
<evidence type="ECO:0000313" key="3">
    <source>
        <dbReference type="Proteomes" id="UP000231094"/>
    </source>
</evidence>
<sequence>MNKCKKASKSQKSVVNLVQTLYEKGTIKEIKEKIAIIKEVLTDSFWRTPELNKLEYVRVELRDLIKHLKDDANGQTFNVDIGDFIEYIGETESLFSVKTYKQRVIDYLIENSWNPVIQKIRNLEPITRADTVELEKVLWNELGTREEYNKFTFNTLAGGNVAAFIRSIVGLDKQAAEKRFSQFLSDNQLNSQQQEYLKTIINYVNENGDITTDVLINESPFDSYNWQEVFGDNVAFISKYVNTLHSVIVAS</sequence>
<name>A0A2N9Y7E6_9NEIS</name>
<gene>
    <name evidence="2" type="ORF">BHC47_01560</name>
</gene>
<dbReference type="EMBL" id="MEIV01000007">
    <property type="protein sequence ID" value="PIT65167.1"/>
    <property type="molecule type" value="Genomic_DNA"/>
</dbReference>
<dbReference type="AlphaFoldDB" id="A0A2N9Y7E6"/>
<evidence type="ECO:0000259" key="1">
    <source>
        <dbReference type="Pfam" id="PF08463"/>
    </source>
</evidence>
<comment type="caution">
    <text evidence="2">The sequence shown here is derived from an EMBL/GenBank/DDBJ whole genome shotgun (WGS) entry which is preliminary data.</text>
</comment>